<name>X1QHJ4_9ZZZZ</name>
<reference evidence="1" key="1">
    <citation type="journal article" date="2014" name="Front. Microbiol.">
        <title>High frequency of phylogenetically diverse reductive dehalogenase-homologous genes in deep subseafloor sedimentary metagenomes.</title>
        <authorList>
            <person name="Kawai M."/>
            <person name="Futagami T."/>
            <person name="Toyoda A."/>
            <person name="Takaki Y."/>
            <person name="Nishi S."/>
            <person name="Hori S."/>
            <person name="Arai W."/>
            <person name="Tsubouchi T."/>
            <person name="Morono Y."/>
            <person name="Uchiyama I."/>
            <person name="Ito T."/>
            <person name="Fujiyama A."/>
            <person name="Inagaki F."/>
            <person name="Takami H."/>
        </authorList>
    </citation>
    <scope>NUCLEOTIDE SEQUENCE</scope>
    <source>
        <strain evidence="1">Expedition CK06-06</strain>
    </source>
</reference>
<protein>
    <submittedName>
        <fullName evidence="1">Uncharacterized protein</fullName>
    </submittedName>
</protein>
<proteinExistence type="predicted"/>
<dbReference type="EMBL" id="BARV01041405">
    <property type="protein sequence ID" value="GAI50455.1"/>
    <property type="molecule type" value="Genomic_DNA"/>
</dbReference>
<feature type="non-terminal residue" evidence="1">
    <location>
        <position position="59"/>
    </location>
</feature>
<gene>
    <name evidence="1" type="ORF">S06H3_62694</name>
</gene>
<organism evidence="1">
    <name type="scientific">marine sediment metagenome</name>
    <dbReference type="NCBI Taxonomy" id="412755"/>
    <lineage>
        <taxon>unclassified sequences</taxon>
        <taxon>metagenomes</taxon>
        <taxon>ecological metagenomes</taxon>
    </lineage>
</organism>
<comment type="caution">
    <text evidence="1">The sequence shown here is derived from an EMBL/GenBank/DDBJ whole genome shotgun (WGS) entry which is preliminary data.</text>
</comment>
<evidence type="ECO:0000313" key="1">
    <source>
        <dbReference type="EMBL" id="GAI50455.1"/>
    </source>
</evidence>
<sequence>MRRLRFITGLMCVMLVVGVMGNFAEAAAQEKYNFVFITQWGPESAFSAVVENGMKDAAN</sequence>
<accession>X1QHJ4</accession>
<dbReference type="AlphaFoldDB" id="X1QHJ4"/>